<name>A0A9W6VSV5_9ACTN</name>
<organism evidence="2 3">
    <name type="scientific">Actinoallomurus iriomotensis</name>
    <dbReference type="NCBI Taxonomy" id="478107"/>
    <lineage>
        <taxon>Bacteria</taxon>
        <taxon>Bacillati</taxon>
        <taxon>Actinomycetota</taxon>
        <taxon>Actinomycetes</taxon>
        <taxon>Streptosporangiales</taxon>
        <taxon>Thermomonosporaceae</taxon>
        <taxon>Actinoallomurus</taxon>
    </lineage>
</organism>
<dbReference type="RefSeq" id="WP_285629361.1">
    <property type="nucleotide sequence ID" value="NZ_BSTJ01000009.1"/>
</dbReference>
<evidence type="ECO:0000259" key="1">
    <source>
        <dbReference type="Pfam" id="PF13274"/>
    </source>
</evidence>
<evidence type="ECO:0000313" key="2">
    <source>
        <dbReference type="EMBL" id="GLY78489.1"/>
    </source>
</evidence>
<dbReference type="Pfam" id="PF13274">
    <property type="entry name" value="SocA_Panacea"/>
    <property type="match status" value="1"/>
</dbReference>
<proteinExistence type="predicted"/>
<dbReference type="AlphaFoldDB" id="A0A9W6VSV5"/>
<dbReference type="InterPro" id="IPR025272">
    <property type="entry name" value="SocA_Panacea"/>
</dbReference>
<feature type="domain" description="Antitoxin SocA-like Panacea" evidence="1">
    <location>
        <begin position="24"/>
        <end position="110"/>
    </location>
</feature>
<protein>
    <recommendedName>
        <fullName evidence="1">Antitoxin SocA-like Panacea domain-containing protein</fullName>
    </recommendedName>
</protein>
<evidence type="ECO:0000313" key="3">
    <source>
        <dbReference type="Proteomes" id="UP001165135"/>
    </source>
</evidence>
<reference evidence="2" key="1">
    <citation type="submission" date="2023-03" db="EMBL/GenBank/DDBJ databases">
        <title>Actinoallomurus iriomotensis NBRC 103681.</title>
        <authorList>
            <person name="Ichikawa N."/>
            <person name="Sato H."/>
            <person name="Tonouchi N."/>
        </authorList>
    </citation>
    <scope>NUCLEOTIDE SEQUENCE</scope>
    <source>
        <strain evidence="2">NBRC 103681</strain>
    </source>
</reference>
<gene>
    <name evidence="2" type="ORF">Airi01_067560</name>
</gene>
<sequence length="180" mass="20286">MTVSAHDVAAVLRSRLPGLGTKKLHKLLYYCQGHHLATFNEPLFSETISAWNMGPVVGTLWREEKDGIAPADHAELSEAELNTIGYVLSRYGALTGNDLENLTHSETPWQTADRGRRPNMSARIEREWIRDYFRTAGAADIEDEELLDSAAVADWLKDAAERRDRPSIPDNLEELRARLM</sequence>
<comment type="caution">
    <text evidence="2">The sequence shown here is derived from an EMBL/GenBank/DDBJ whole genome shotgun (WGS) entry which is preliminary data.</text>
</comment>
<dbReference type="EMBL" id="BSTJ01000009">
    <property type="protein sequence ID" value="GLY78489.1"/>
    <property type="molecule type" value="Genomic_DNA"/>
</dbReference>
<dbReference type="Proteomes" id="UP001165135">
    <property type="component" value="Unassembled WGS sequence"/>
</dbReference>
<accession>A0A9W6VSV5</accession>